<dbReference type="AlphaFoldDB" id="A0A653F2R9"/>
<feature type="signal peptide" evidence="1">
    <location>
        <begin position="1"/>
        <end position="31"/>
    </location>
</feature>
<evidence type="ECO:0000313" key="3">
    <source>
        <dbReference type="EMBL" id="VTP03928.1"/>
    </source>
</evidence>
<protein>
    <recommendedName>
        <fullName evidence="2">DUF732 domain-containing protein</fullName>
    </recommendedName>
</protein>
<evidence type="ECO:0000259" key="2">
    <source>
        <dbReference type="Pfam" id="PF05305"/>
    </source>
</evidence>
<keyword evidence="1" id="KW-0732">Signal</keyword>
<reference evidence="3" key="1">
    <citation type="submission" date="2019-05" db="EMBL/GenBank/DDBJ databases">
        <authorList>
            <person name="Naeem R."/>
            <person name="Antony C."/>
            <person name="Guan Q."/>
        </authorList>
    </citation>
    <scope>NUCLEOTIDE SEQUENCE</scope>
    <source>
        <strain evidence="3">2</strain>
    </source>
</reference>
<dbReference type="Pfam" id="PF05305">
    <property type="entry name" value="DUF732"/>
    <property type="match status" value="1"/>
</dbReference>
<gene>
    <name evidence="3" type="ORF">BIN_B_05310</name>
</gene>
<sequence>MITGTASRAGAMATASVILIGAAILRGSTAAADPNQDDQFLASLDQRGIPALENAPSLIATAHKVCGRLDGGMPVDGVVESMTNFAVNNDPSLRRYPRDRLTRTFSRFVSAAVQIYCPVHQDKIASLSAISAPRINGLPHRVTLYTHTQ</sequence>
<proteinExistence type="predicted"/>
<feature type="domain" description="DUF732" evidence="2">
    <location>
        <begin position="36"/>
        <end position="118"/>
    </location>
</feature>
<name>A0A653F2R9_9MYCO</name>
<evidence type="ECO:0000256" key="1">
    <source>
        <dbReference type="SAM" id="SignalP"/>
    </source>
</evidence>
<dbReference type="InterPro" id="IPR007969">
    <property type="entry name" value="DUF732"/>
</dbReference>
<dbReference type="EMBL" id="LR589178">
    <property type="protein sequence ID" value="VTP03928.1"/>
    <property type="molecule type" value="Genomic_DNA"/>
</dbReference>
<organism evidence="3">
    <name type="scientific">Mycobacterium riyadhense</name>
    <dbReference type="NCBI Taxonomy" id="486698"/>
    <lineage>
        <taxon>Bacteria</taxon>
        <taxon>Bacillati</taxon>
        <taxon>Actinomycetota</taxon>
        <taxon>Actinomycetes</taxon>
        <taxon>Mycobacteriales</taxon>
        <taxon>Mycobacteriaceae</taxon>
        <taxon>Mycobacterium</taxon>
    </lineage>
</organism>
<accession>A0A653F2R9</accession>
<feature type="chain" id="PRO_5039718373" description="DUF732 domain-containing protein" evidence="1">
    <location>
        <begin position="32"/>
        <end position="149"/>
    </location>
</feature>